<comment type="caution">
    <text evidence="1">The sequence shown here is derived from an EMBL/GenBank/DDBJ whole genome shotgun (WGS) entry which is preliminary data.</text>
</comment>
<keyword evidence="2" id="KW-1185">Reference proteome</keyword>
<dbReference type="Proteomes" id="UP001196980">
    <property type="component" value="Unassembled WGS sequence"/>
</dbReference>
<evidence type="ECO:0000313" key="1">
    <source>
        <dbReference type="EMBL" id="MBV6343233.1"/>
    </source>
</evidence>
<organism evidence="1 2">
    <name type="scientific">Candidatus Magnetobacterium casense</name>
    <dbReference type="NCBI Taxonomy" id="1455061"/>
    <lineage>
        <taxon>Bacteria</taxon>
        <taxon>Pseudomonadati</taxon>
        <taxon>Nitrospirota</taxon>
        <taxon>Thermodesulfovibrionia</taxon>
        <taxon>Thermodesulfovibrionales</taxon>
        <taxon>Candidatus Magnetobacteriaceae</taxon>
        <taxon>Candidatus Magnetobacterium</taxon>
    </lineage>
</organism>
<protein>
    <submittedName>
        <fullName evidence="1">Uncharacterized protein</fullName>
    </submittedName>
</protein>
<proteinExistence type="predicted"/>
<gene>
    <name evidence="1" type="ORF">HWQ67_16765</name>
</gene>
<name>A0ABS6S4B8_9BACT</name>
<dbReference type="EMBL" id="JABXWD010000494">
    <property type="protein sequence ID" value="MBV6343233.1"/>
    <property type="molecule type" value="Genomic_DNA"/>
</dbReference>
<evidence type="ECO:0000313" key="2">
    <source>
        <dbReference type="Proteomes" id="UP001196980"/>
    </source>
</evidence>
<reference evidence="1 2" key="1">
    <citation type="journal article" date="2020" name="J Geophys Res Biogeosci">
        <title>Magnetotaxis as an Adaptation to Enable Bacterial Shuttling of Microbial Sulfur and Sulfur Cycling Across Aquatic Oxic#Anoxic Interfaces.</title>
        <authorList>
            <person name="Li J."/>
            <person name="Liu P."/>
            <person name="Wang J."/>
            <person name="Roberts A.P."/>
            <person name="Pan Y."/>
        </authorList>
    </citation>
    <scope>NUCLEOTIDE SEQUENCE [LARGE SCALE GENOMIC DNA]</scope>
    <source>
        <strain evidence="1 2">MYR-1_YQ</strain>
    </source>
</reference>
<sequence length="187" mass="21659">MQGDNKERLGKQGEAIVRQWLIGQGYQILPASLIDGIGAPMLLGKQRFILPDNLVWHDGIQGWVEVKTKSVASPHELPPKRQEHGIKLYHWVAYEMIQMHTHTPISLAILQVDIQSVGLSLIDNLRRGVRIYPMQGEYHIFFDWDDFEWHLLEGITMPEPITPTSQRTIRQIQEQGQEEVYAKQRLF</sequence>
<accession>A0ABS6S4B8</accession>